<feature type="transmembrane region" description="Helical" evidence="1">
    <location>
        <begin position="176"/>
        <end position="193"/>
    </location>
</feature>
<dbReference type="Proteomes" id="UP000095085">
    <property type="component" value="Unassembled WGS sequence"/>
</dbReference>
<evidence type="ECO:0000256" key="1">
    <source>
        <dbReference type="SAM" id="Phobius"/>
    </source>
</evidence>
<dbReference type="OrthoDB" id="4096984at2759"/>
<name>A0A1E4RP70_9ASCO</name>
<sequence length="371" mass="43782">MLRSFRCLSTKYFSRTPLNLETYTRRLQKVDSRKVTSDGLVDLIRANRRLQLQRQGHQKSGDDFLGITVAQSRTEYEEQLWNEVFHRYRKLVDDSVLAKYIFTVPKPSNIKGLFDEFKGKYHQDLSGKHINVELVKCFIHFLLANKEYYNSIKFIDLTINHPKTHKLIRANLIKESGYIGIGLVLLLAVQALALPLIPFHQYLLFNGGIGFALGYLFLRLNTINEVGRVSWRSYKSLLYRYEHQHELKLVNKILTYFEEHNEINIRNFHNSKVRKMSSLNIFELNSYVIELPNNENLILSSSSNPIHSPQEEIEIVRLQKFFKNQLNKRKLVLNDLQSELIFLEFWLTHGENFEWVEPDQDPAELIRFIHK</sequence>
<feature type="transmembrane region" description="Helical" evidence="1">
    <location>
        <begin position="199"/>
        <end position="218"/>
    </location>
</feature>
<keyword evidence="1" id="KW-0472">Membrane</keyword>
<proteinExistence type="predicted"/>
<evidence type="ECO:0000313" key="2">
    <source>
        <dbReference type="EMBL" id="ODV69049.1"/>
    </source>
</evidence>
<dbReference type="AlphaFoldDB" id="A0A1E4RP70"/>
<evidence type="ECO:0000313" key="3">
    <source>
        <dbReference type="Proteomes" id="UP000095085"/>
    </source>
</evidence>
<keyword evidence="1" id="KW-0812">Transmembrane</keyword>
<accession>A0A1E4RP70</accession>
<protein>
    <submittedName>
        <fullName evidence="2">Uncharacterized protein</fullName>
    </submittedName>
</protein>
<dbReference type="GeneID" id="30995469"/>
<dbReference type="EMBL" id="KV454539">
    <property type="protein sequence ID" value="ODV69049.1"/>
    <property type="molecule type" value="Genomic_DNA"/>
</dbReference>
<reference evidence="3" key="1">
    <citation type="submission" date="2016-05" db="EMBL/GenBank/DDBJ databases">
        <title>Comparative genomics of biotechnologically important yeasts.</title>
        <authorList>
            <consortium name="DOE Joint Genome Institute"/>
            <person name="Riley R."/>
            <person name="Haridas S."/>
            <person name="Wolfe K.H."/>
            <person name="Lopes M.R."/>
            <person name="Hittinger C.T."/>
            <person name="Goker M."/>
            <person name="Salamov A."/>
            <person name="Wisecaver J."/>
            <person name="Long T.M."/>
            <person name="Aerts A.L."/>
            <person name="Barry K."/>
            <person name="Choi C."/>
            <person name="Clum A."/>
            <person name="Coughlan A.Y."/>
            <person name="Deshpande S."/>
            <person name="Douglass A.P."/>
            <person name="Hanson S.J."/>
            <person name="Klenk H.-P."/>
            <person name="Labutti K."/>
            <person name="Lapidus A."/>
            <person name="Lindquist E."/>
            <person name="Lipzen A."/>
            <person name="Meier-Kolthoff J.P."/>
            <person name="Ohm R.A."/>
            <person name="Otillar R.P."/>
            <person name="Pangilinan J."/>
            <person name="Peng Y."/>
            <person name="Rokas A."/>
            <person name="Rosa C.A."/>
            <person name="Scheuner C."/>
            <person name="Sibirny A.A."/>
            <person name="Slot J.C."/>
            <person name="Stielow J.B."/>
            <person name="Sun H."/>
            <person name="Kurtzman C.P."/>
            <person name="Blackwell M."/>
            <person name="Grigoriev I.V."/>
            <person name="Jeffries T.W."/>
        </authorList>
    </citation>
    <scope>NUCLEOTIDE SEQUENCE [LARGE SCALE GENOMIC DNA]</scope>
    <source>
        <strain evidence="3">NRRL Y-1933</strain>
    </source>
</reference>
<organism evidence="2 3">
    <name type="scientific">Hyphopichia burtonii NRRL Y-1933</name>
    <dbReference type="NCBI Taxonomy" id="984485"/>
    <lineage>
        <taxon>Eukaryota</taxon>
        <taxon>Fungi</taxon>
        <taxon>Dikarya</taxon>
        <taxon>Ascomycota</taxon>
        <taxon>Saccharomycotina</taxon>
        <taxon>Pichiomycetes</taxon>
        <taxon>Debaryomycetaceae</taxon>
        <taxon>Hyphopichia</taxon>
    </lineage>
</organism>
<dbReference type="RefSeq" id="XP_020078116.1">
    <property type="nucleotide sequence ID" value="XM_020220919.1"/>
</dbReference>
<gene>
    <name evidence="2" type="ORF">HYPBUDRAFT_152253</name>
</gene>
<keyword evidence="1" id="KW-1133">Transmembrane helix</keyword>
<keyword evidence="3" id="KW-1185">Reference proteome</keyword>